<dbReference type="Gene3D" id="3.90.190.20">
    <property type="entry name" value="Mur ligase, C-terminal domain"/>
    <property type="match status" value="1"/>
</dbReference>
<feature type="binding site" evidence="7">
    <location>
        <position position="461"/>
    </location>
    <ligand>
        <name>meso-2,6-diaminopimelate</name>
        <dbReference type="ChEBI" id="CHEBI:57791"/>
    </ligand>
</feature>
<dbReference type="PANTHER" id="PTHR23135:SF4">
    <property type="entry name" value="UDP-N-ACETYLMURAMOYL-L-ALANYL-D-GLUTAMATE--2,6-DIAMINOPIMELATE LIGASE MURE HOMOLOG, CHLOROPLASTIC"/>
    <property type="match status" value="1"/>
</dbReference>
<comment type="subcellular location">
    <subcellularLocation>
        <location evidence="7 8">Cytoplasm</location>
    </subcellularLocation>
</comment>
<dbReference type="EC" id="6.3.2.13" evidence="7"/>
<dbReference type="Pfam" id="PF08245">
    <property type="entry name" value="Mur_ligase_M"/>
    <property type="match status" value="1"/>
</dbReference>
<dbReference type="Gene3D" id="3.40.1390.10">
    <property type="entry name" value="MurE/MurF, N-terminal domain"/>
    <property type="match status" value="1"/>
</dbReference>
<comment type="catalytic activity">
    <reaction evidence="7">
        <text>UDP-N-acetyl-alpha-D-muramoyl-L-alanyl-D-glutamate + meso-2,6-diaminopimelate + ATP = UDP-N-acetyl-alpha-D-muramoyl-L-alanyl-gamma-D-glutamyl-meso-2,6-diaminopimelate + ADP + phosphate + H(+)</text>
        <dbReference type="Rhea" id="RHEA:23676"/>
        <dbReference type="ChEBI" id="CHEBI:15378"/>
        <dbReference type="ChEBI" id="CHEBI:30616"/>
        <dbReference type="ChEBI" id="CHEBI:43474"/>
        <dbReference type="ChEBI" id="CHEBI:57791"/>
        <dbReference type="ChEBI" id="CHEBI:83900"/>
        <dbReference type="ChEBI" id="CHEBI:83905"/>
        <dbReference type="ChEBI" id="CHEBI:456216"/>
        <dbReference type="EC" id="6.3.2.13"/>
    </reaction>
</comment>
<feature type="binding site" evidence="7">
    <location>
        <begin position="159"/>
        <end position="160"/>
    </location>
    <ligand>
        <name>UDP-N-acetyl-alpha-D-muramoyl-L-alanyl-D-glutamate</name>
        <dbReference type="ChEBI" id="CHEBI:83900"/>
    </ligand>
</feature>
<keyword evidence="2 7" id="KW-0132">Cell division</keyword>
<dbReference type="NCBIfam" id="TIGR01085">
    <property type="entry name" value="murE"/>
    <property type="match status" value="1"/>
</dbReference>
<evidence type="ECO:0000256" key="6">
    <source>
        <dbReference type="ARBA" id="ARBA00023316"/>
    </source>
</evidence>
<dbReference type="GO" id="GO:0000287">
    <property type="term" value="F:magnesium ion binding"/>
    <property type="evidence" value="ECO:0007669"/>
    <property type="project" value="UniProtKB-UniRule"/>
</dbReference>
<keyword evidence="7" id="KW-0460">Magnesium</keyword>
<dbReference type="InterPro" id="IPR005761">
    <property type="entry name" value="UDP-N-AcMur-Glu-dNH2Pim_ligase"/>
</dbReference>
<dbReference type="GO" id="GO:0005524">
    <property type="term" value="F:ATP binding"/>
    <property type="evidence" value="ECO:0007669"/>
    <property type="project" value="UniProtKB-UniRule"/>
</dbReference>
<feature type="domain" description="Mur ligase C-terminal" evidence="10">
    <location>
        <begin position="337"/>
        <end position="463"/>
    </location>
</feature>
<feature type="binding site" evidence="7">
    <location>
        <position position="194"/>
    </location>
    <ligand>
        <name>UDP-N-acetyl-alpha-D-muramoyl-L-alanyl-D-glutamate</name>
        <dbReference type="ChEBI" id="CHEBI:83900"/>
    </ligand>
</feature>
<feature type="binding site" evidence="7">
    <location>
        <begin position="117"/>
        <end position="123"/>
    </location>
    <ligand>
        <name>ATP</name>
        <dbReference type="ChEBI" id="CHEBI:30616"/>
    </ligand>
</feature>
<dbReference type="PANTHER" id="PTHR23135">
    <property type="entry name" value="MUR LIGASE FAMILY MEMBER"/>
    <property type="match status" value="1"/>
</dbReference>
<feature type="domain" description="Mur ligase central" evidence="11">
    <location>
        <begin position="115"/>
        <end position="315"/>
    </location>
</feature>
<dbReference type="NCBIfam" id="NF001126">
    <property type="entry name" value="PRK00139.1-4"/>
    <property type="match status" value="1"/>
</dbReference>
<dbReference type="InterPro" id="IPR035911">
    <property type="entry name" value="MurE/MurF_N"/>
</dbReference>
<reference evidence="12" key="1">
    <citation type="journal article" date="2020" name="mSystems">
        <title>Genome- and Community-Level Interaction Insights into Carbon Utilization and Element Cycling Functions of Hydrothermarchaeota in Hydrothermal Sediment.</title>
        <authorList>
            <person name="Zhou Z."/>
            <person name="Liu Y."/>
            <person name="Xu W."/>
            <person name="Pan J."/>
            <person name="Luo Z.H."/>
            <person name="Li M."/>
        </authorList>
    </citation>
    <scope>NUCLEOTIDE SEQUENCE [LARGE SCALE GENOMIC DNA]</scope>
    <source>
        <strain evidence="12">SpSt-479</strain>
    </source>
</reference>
<keyword evidence="7" id="KW-0963">Cytoplasm</keyword>
<dbReference type="InterPro" id="IPR013221">
    <property type="entry name" value="Mur_ligase_cen"/>
</dbReference>
<evidence type="ECO:0000259" key="10">
    <source>
        <dbReference type="Pfam" id="PF02875"/>
    </source>
</evidence>
<sequence>MELTELINHVKVIQVAGNVQRKDVSSIEYDSRKVKKNSVFVAIKGYKTDGHLFVMDAINKGAVAVVVEEDSNIPDEIFIHADIAKVVVHNSRIALAELSKGFYKDPTSKLKLIGITGTNGKTTTAFIIKNIFETAGIKTGLIGTIANYIGAEKIDSKLTTPESNDLNNFFLQMINSGCKNAVMEVSSHSLVLNRVYGLNFAGSVFTNITSDHLDFHQTFENYLQAKKILFDILSSESVAIINSDDKASMRIVSDSKAKKITYGKSENSDYVISSVKYDLNGTRFILTTGGKSYNLSTRLIGEFNAYNSAAAFALADQFGIPKEKIIEGIESTPFVPGRFEVIGSGRKKAIVDYSHTADSLEKAILALRDIIGNERQLVTVFGCGGDRDKTKRPVMGKVATELSDLVIITSDNPRTENPMQIINDIKQGVAKNNFIVIENRYEAIKYAIEKSKDDAAILIAGKGHETYQEINGIRNHFSDQETAKEFLN</sequence>
<dbReference type="SUPFAM" id="SSF53623">
    <property type="entry name" value="MurD-like peptide ligases, catalytic domain"/>
    <property type="match status" value="1"/>
</dbReference>
<feature type="short sequence motif" description="Meso-diaminopimelate recognition motif" evidence="7">
    <location>
        <begin position="411"/>
        <end position="414"/>
    </location>
</feature>
<feature type="binding site" evidence="7">
    <location>
        <begin position="411"/>
        <end position="414"/>
    </location>
    <ligand>
        <name>meso-2,6-diaminopimelate</name>
        <dbReference type="ChEBI" id="CHEBI:57791"/>
    </ligand>
</feature>
<feature type="modified residue" description="N6-carboxylysine" evidence="7">
    <location>
        <position position="226"/>
    </location>
</feature>
<evidence type="ECO:0000256" key="1">
    <source>
        <dbReference type="ARBA" id="ARBA00005898"/>
    </source>
</evidence>
<evidence type="ECO:0000256" key="7">
    <source>
        <dbReference type="HAMAP-Rule" id="MF_00208"/>
    </source>
</evidence>
<name>A0A7V2ZIR8_9BACT</name>
<dbReference type="AlphaFoldDB" id="A0A7V2ZIR8"/>
<dbReference type="InterPro" id="IPR004101">
    <property type="entry name" value="Mur_ligase_C"/>
</dbReference>
<dbReference type="GO" id="GO:0008765">
    <property type="term" value="F:UDP-N-acetylmuramoylalanyl-D-glutamate-2,6-diaminopimelate ligase activity"/>
    <property type="evidence" value="ECO:0007669"/>
    <property type="project" value="UniProtKB-UniRule"/>
</dbReference>
<dbReference type="EMBL" id="DSUJ01000008">
    <property type="protein sequence ID" value="HFI90727.1"/>
    <property type="molecule type" value="Genomic_DNA"/>
</dbReference>
<keyword evidence="7" id="KW-0067">ATP-binding</keyword>
<comment type="PTM">
    <text evidence="7">Carboxylation is probably crucial for Mg(2+) binding and, consequently, for the gamma-phosphate positioning of ATP.</text>
</comment>
<dbReference type="InterPro" id="IPR036565">
    <property type="entry name" value="Mur-like_cat_sf"/>
</dbReference>
<evidence type="ECO:0000256" key="2">
    <source>
        <dbReference type="ARBA" id="ARBA00022618"/>
    </source>
</evidence>
<comment type="caution">
    <text evidence="12">The sequence shown here is derived from an EMBL/GenBank/DDBJ whole genome shotgun (WGS) entry which is preliminary data.</text>
</comment>
<dbReference type="InterPro" id="IPR036615">
    <property type="entry name" value="Mur_ligase_C_dom_sf"/>
</dbReference>
<feature type="binding site" evidence="7">
    <location>
        <position position="186"/>
    </location>
    <ligand>
        <name>UDP-N-acetyl-alpha-D-muramoyl-L-alanyl-D-glutamate</name>
        <dbReference type="ChEBI" id="CHEBI:83900"/>
    </ligand>
</feature>
<accession>A0A7V2ZIR8</accession>
<keyword evidence="7 12" id="KW-0436">Ligase</keyword>
<evidence type="ECO:0000259" key="11">
    <source>
        <dbReference type="Pfam" id="PF08245"/>
    </source>
</evidence>
<dbReference type="Pfam" id="PF01225">
    <property type="entry name" value="Mur_ligase"/>
    <property type="match status" value="1"/>
</dbReference>
<feature type="binding site" evidence="7">
    <location>
        <position position="465"/>
    </location>
    <ligand>
        <name>meso-2,6-diaminopimelate</name>
        <dbReference type="ChEBI" id="CHEBI:57791"/>
    </ligand>
</feature>
<dbReference type="NCBIfam" id="NF001124">
    <property type="entry name" value="PRK00139.1-2"/>
    <property type="match status" value="1"/>
</dbReference>
<dbReference type="InterPro" id="IPR000713">
    <property type="entry name" value="Mur_ligase_N"/>
</dbReference>
<dbReference type="GO" id="GO:0008360">
    <property type="term" value="P:regulation of cell shape"/>
    <property type="evidence" value="ECO:0007669"/>
    <property type="project" value="UniProtKB-KW"/>
</dbReference>
<evidence type="ECO:0000256" key="5">
    <source>
        <dbReference type="ARBA" id="ARBA00023306"/>
    </source>
</evidence>
<dbReference type="Pfam" id="PF02875">
    <property type="entry name" value="Mur_ligase_C"/>
    <property type="match status" value="1"/>
</dbReference>
<dbReference type="Gene3D" id="3.40.1190.10">
    <property type="entry name" value="Mur-like, catalytic domain"/>
    <property type="match status" value="1"/>
</dbReference>
<dbReference type="HAMAP" id="MF_00208">
    <property type="entry name" value="MurE"/>
    <property type="match status" value="1"/>
</dbReference>
<keyword evidence="3 7" id="KW-0133">Cell shape</keyword>
<protein>
    <recommendedName>
        <fullName evidence="7">UDP-N-acetylmuramoyl-L-alanyl-D-glutamate--2,6-diaminopimelate ligase</fullName>
        <ecNumber evidence="7">6.3.2.13</ecNumber>
    </recommendedName>
    <alternativeName>
        <fullName evidence="7">Meso-A2pm-adding enzyme</fullName>
    </alternativeName>
    <alternativeName>
        <fullName evidence="7">Meso-diaminopimelate-adding enzyme</fullName>
    </alternativeName>
    <alternativeName>
        <fullName evidence="7">UDP-MurNAc-L-Ala-D-Glu:meso-diaminopimelate ligase</fullName>
    </alternativeName>
    <alternativeName>
        <fullName evidence="7">UDP-MurNAc-tripeptide synthetase</fullName>
    </alternativeName>
    <alternativeName>
        <fullName evidence="7">UDP-N-acetylmuramyl-tripeptide synthetase</fullName>
    </alternativeName>
</protein>
<evidence type="ECO:0000256" key="4">
    <source>
        <dbReference type="ARBA" id="ARBA00022984"/>
    </source>
</evidence>
<feature type="domain" description="Mur ligase N-terminal catalytic" evidence="9">
    <location>
        <begin position="24"/>
        <end position="103"/>
    </location>
</feature>
<dbReference type="UniPathway" id="UPA00219"/>
<evidence type="ECO:0000256" key="3">
    <source>
        <dbReference type="ARBA" id="ARBA00022960"/>
    </source>
</evidence>
<comment type="cofactor">
    <cofactor evidence="7">
        <name>Mg(2+)</name>
        <dbReference type="ChEBI" id="CHEBI:18420"/>
    </cofactor>
</comment>
<keyword evidence="4 7" id="KW-0573">Peptidoglycan synthesis</keyword>
<dbReference type="SUPFAM" id="SSF53244">
    <property type="entry name" value="MurD-like peptide ligases, peptide-binding domain"/>
    <property type="match status" value="1"/>
</dbReference>
<comment type="function">
    <text evidence="7">Catalyzes the addition of meso-diaminopimelic acid to the nucleotide precursor UDP-N-acetylmuramoyl-L-alanyl-D-glutamate (UMAG) in the biosynthesis of bacterial cell-wall peptidoglycan.</text>
</comment>
<keyword evidence="6 7" id="KW-0961">Cell wall biogenesis/degradation</keyword>
<comment type="pathway">
    <text evidence="7 8">Cell wall biogenesis; peptidoglycan biosynthesis.</text>
</comment>
<gene>
    <name evidence="7" type="primary">murE</name>
    <name evidence="12" type="ORF">ENS31_04235</name>
</gene>
<dbReference type="GO" id="GO:0051301">
    <property type="term" value="P:cell division"/>
    <property type="evidence" value="ECO:0007669"/>
    <property type="project" value="UniProtKB-KW"/>
</dbReference>
<proteinExistence type="inferred from homology"/>
<comment type="caution">
    <text evidence="7">Lacks conserved residue(s) required for the propagation of feature annotation.</text>
</comment>
<keyword evidence="5 7" id="KW-0131">Cell cycle</keyword>
<dbReference type="SUPFAM" id="SSF63418">
    <property type="entry name" value="MurE/MurF N-terminal domain"/>
    <property type="match status" value="1"/>
</dbReference>
<evidence type="ECO:0000256" key="8">
    <source>
        <dbReference type="RuleBase" id="RU004135"/>
    </source>
</evidence>
<keyword evidence="7" id="KW-0547">Nucleotide-binding</keyword>
<feature type="binding site" evidence="7">
    <location>
        <position position="387"/>
    </location>
    <ligand>
        <name>meso-2,6-diaminopimelate</name>
        <dbReference type="ChEBI" id="CHEBI:57791"/>
    </ligand>
</feature>
<evidence type="ECO:0000259" key="9">
    <source>
        <dbReference type="Pfam" id="PF01225"/>
    </source>
</evidence>
<dbReference type="GO" id="GO:0005737">
    <property type="term" value="C:cytoplasm"/>
    <property type="evidence" value="ECO:0007669"/>
    <property type="project" value="UniProtKB-SubCell"/>
</dbReference>
<dbReference type="GO" id="GO:0009252">
    <property type="term" value="P:peptidoglycan biosynthetic process"/>
    <property type="evidence" value="ECO:0007669"/>
    <property type="project" value="UniProtKB-UniRule"/>
</dbReference>
<organism evidence="12">
    <name type="scientific">Ignavibacterium album</name>
    <dbReference type="NCBI Taxonomy" id="591197"/>
    <lineage>
        <taxon>Bacteria</taxon>
        <taxon>Pseudomonadati</taxon>
        <taxon>Ignavibacteriota</taxon>
        <taxon>Ignavibacteria</taxon>
        <taxon>Ignavibacteriales</taxon>
        <taxon>Ignavibacteriaceae</taxon>
        <taxon>Ignavibacterium</taxon>
    </lineage>
</organism>
<dbReference type="GO" id="GO:0071555">
    <property type="term" value="P:cell wall organization"/>
    <property type="evidence" value="ECO:0007669"/>
    <property type="project" value="UniProtKB-KW"/>
</dbReference>
<comment type="similarity">
    <text evidence="1 7">Belongs to the MurCDEF family. MurE subfamily.</text>
</comment>
<feature type="binding site" evidence="7">
    <location>
        <position position="31"/>
    </location>
    <ligand>
        <name>UDP-N-acetyl-alpha-D-muramoyl-L-alanyl-D-glutamate</name>
        <dbReference type="ChEBI" id="CHEBI:83900"/>
    </ligand>
</feature>
<evidence type="ECO:0000313" key="12">
    <source>
        <dbReference type="EMBL" id="HFI90727.1"/>
    </source>
</evidence>